<dbReference type="PROSITE" id="PS00086">
    <property type="entry name" value="CYTOCHROME_P450"/>
    <property type="match status" value="1"/>
</dbReference>
<dbReference type="InterPro" id="IPR036396">
    <property type="entry name" value="Cyt_P450_sf"/>
</dbReference>
<dbReference type="Pfam" id="PF00067">
    <property type="entry name" value="p450"/>
    <property type="match status" value="1"/>
</dbReference>
<dbReference type="InterPro" id="IPR002401">
    <property type="entry name" value="Cyt_P450_E_grp-I"/>
</dbReference>
<dbReference type="GO" id="GO:0005789">
    <property type="term" value="C:endoplasmic reticulum membrane"/>
    <property type="evidence" value="ECO:0007669"/>
    <property type="project" value="UniProtKB-SubCell"/>
</dbReference>
<dbReference type="GO" id="GO:0005506">
    <property type="term" value="F:iron ion binding"/>
    <property type="evidence" value="ECO:0007669"/>
    <property type="project" value="InterPro"/>
</dbReference>
<dbReference type="GO" id="GO:0020037">
    <property type="term" value="F:heme binding"/>
    <property type="evidence" value="ECO:0007669"/>
    <property type="project" value="InterPro"/>
</dbReference>
<keyword evidence="4 9" id="KW-0349">Heme</keyword>
<protein>
    <submittedName>
        <fullName evidence="11">Cytochrome P450 4c3</fullName>
    </submittedName>
</protein>
<dbReference type="PRINTS" id="PR00385">
    <property type="entry name" value="P450"/>
</dbReference>
<dbReference type="GO" id="GO:0004497">
    <property type="term" value="F:monooxygenase activity"/>
    <property type="evidence" value="ECO:0007669"/>
    <property type="project" value="UniProtKB-KW"/>
</dbReference>
<dbReference type="AlphaFoldDB" id="A0A8X7CQ63"/>
<reference evidence="11" key="1">
    <citation type="submission" date="2020-08" db="EMBL/GenBank/DDBJ databases">
        <title>Multicomponent nature underlies the extraordinary mechanical properties of spider dragline silk.</title>
        <authorList>
            <person name="Kono N."/>
            <person name="Nakamura H."/>
            <person name="Mori M."/>
            <person name="Yoshida Y."/>
            <person name="Ohtoshi R."/>
            <person name="Malay A.D."/>
            <person name="Moran D.A.P."/>
            <person name="Tomita M."/>
            <person name="Numata K."/>
            <person name="Arakawa K."/>
        </authorList>
    </citation>
    <scope>NUCLEOTIDE SEQUENCE</scope>
</reference>
<evidence type="ECO:0000313" key="12">
    <source>
        <dbReference type="Proteomes" id="UP000886998"/>
    </source>
</evidence>
<keyword evidence="9 10" id="KW-0479">Metal-binding</keyword>
<comment type="similarity">
    <text evidence="3 10">Belongs to the cytochrome P450 family.</text>
</comment>
<organism evidence="11 12">
    <name type="scientific">Trichonephila inaurata madagascariensis</name>
    <dbReference type="NCBI Taxonomy" id="2747483"/>
    <lineage>
        <taxon>Eukaryota</taxon>
        <taxon>Metazoa</taxon>
        <taxon>Ecdysozoa</taxon>
        <taxon>Arthropoda</taxon>
        <taxon>Chelicerata</taxon>
        <taxon>Arachnida</taxon>
        <taxon>Araneae</taxon>
        <taxon>Araneomorphae</taxon>
        <taxon>Entelegynae</taxon>
        <taxon>Araneoidea</taxon>
        <taxon>Nephilidae</taxon>
        <taxon>Trichonephila</taxon>
        <taxon>Trichonephila inaurata</taxon>
    </lineage>
</organism>
<evidence type="ECO:0000256" key="8">
    <source>
        <dbReference type="ARBA" id="ARBA00023136"/>
    </source>
</evidence>
<feature type="binding site" description="axial binding residue" evidence="9">
    <location>
        <position position="248"/>
    </location>
    <ligand>
        <name>heme</name>
        <dbReference type="ChEBI" id="CHEBI:30413"/>
    </ligand>
    <ligandPart>
        <name>Fe</name>
        <dbReference type="ChEBI" id="CHEBI:18248"/>
    </ligandPart>
</feature>
<accession>A0A8X7CQ63</accession>
<evidence type="ECO:0000313" key="11">
    <source>
        <dbReference type="EMBL" id="GFY72262.1"/>
    </source>
</evidence>
<dbReference type="Gene3D" id="1.10.630.10">
    <property type="entry name" value="Cytochrome P450"/>
    <property type="match status" value="1"/>
</dbReference>
<dbReference type="GO" id="GO:0016705">
    <property type="term" value="F:oxidoreductase activity, acting on paired donors, with incorporation or reduction of molecular oxygen"/>
    <property type="evidence" value="ECO:0007669"/>
    <property type="project" value="InterPro"/>
</dbReference>
<dbReference type="InterPro" id="IPR001128">
    <property type="entry name" value="Cyt_P450"/>
</dbReference>
<dbReference type="PRINTS" id="PR00463">
    <property type="entry name" value="EP450I"/>
</dbReference>
<evidence type="ECO:0000256" key="5">
    <source>
        <dbReference type="ARBA" id="ARBA00022824"/>
    </source>
</evidence>
<keyword evidence="6 9" id="KW-0408">Iron</keyword>
<evidence type="ECO:0000256" key="9">
    <source>
        <dbReference type="PIRSR" id="PIRSR602401-1"/>
    </source>
</evidence>
<keyword evidence="7 10" id="KW-0503">Monooxygenase</keyword>
<keyword evidence="12" id="KW-1185">Reference proteome</keyword>
<evidence type="ECO:0000256" key="3">
    <source>
        <dbReference type="ARBA" id="ARBA00010617"/>
    </source>
</evidence>
<keyword evidence="5" id="KW-0256">Endoplasmic reticulum</keyword>
<sequence length="304" mass="35353">MGDEGSNYMTSFKRVSEICFSRIYKVLLWPDWIFKFTPTYRDMKFHTKVMRKFLTKIMDQKKLQYLNGNKEESKVKKKALIDVLLQQHFENQVLKDEDIREDIDVLIIGGHETTATIVAWTLFLLGLYPDIQKQVHEELDKVFGEDVERYASESDLSDLKYLDCVLKETQRLYPAASFWAREVSEDINICGYTLPKGSSFVLPAMILHRDPEVFPDPDKFDPDRFSAENSVNIPEYAYIPFSVGPRNCIGQRFGVLEMKTIVSTILRSYRVESLDGRDVVLPVMQGFLRSSVPIRVRIRPRKSQ</sequence>
<proteinExistence type="inferred from homology"/>
<dbReference type="Proteomes" id="UP000886998">
    <property type="component" value="Unassembled WGS sequence"/>
</dbReference>
<dbReference type="OrthoDB" id="2023at2759"/>
<evidence type="ECO:0000256" key="4">
    <source>
        <dbReference type="ARBA" id="ARBA00022617"/>
    </source>
</evidence>
<dbReference type="PANTHER" id="PTHR24291">
    <property type="entry name" value="CYTOCHROME P450 FAMILY 4"/>
    <property type="match status" value="1"/>
</dbReference>
<dbReference type="PANTHER" id="PTHR24291:SF189">
    <property type="entry name" value="CYTOCHROME P450 4C3-RELATED"/>
    <property type="match status" value="1"/>
</dbReference>
<keyword evidence="8" id="KW-0472">Membrane</keyword>
<comment type="cofactor">
    <cofactor evidence="1 9">
        <name>heme</name>
        <dbReference type="ChEBI" id="CHEBI:30413"/>
    </cofactor>
</comment>
<dbReference type="SUPFAM" id="SSF48264">
    <property type="entry name" value="Cytochrome P450"/>
    <property type="match status" value="1"/>
</dbReference>
<evidence type="ECO:0000256" key="1">
    <source>
        <dbReference type="ARBA" id="ARBA00001971"/>
    </source>
</evidence>
<comment type="subcellular location">
    <subcellularLocation>
        <location evidence="2">Endoplasmic reticulum membrane</location>
    </subcellularLocation>
</comment>
<dbReference type="EMBL" id="BMAV01019313">
    <property type="protein sequence ID" value="GFY72262.1"/>
    <property type="molecule type" value="Genomic_DNA"/>
</dbReference>
<dbReference type="InterPro" id="IPR050196">
    <property type="entry name" value="Cytochrome_P450_Monoox"/>
</dbReference>
<name>A0A8X7CQ63_9ARAC</name>
<evidence type="ECO:0000256" key="2">
    <source>
        <dbReference type="ARBA" id="ARBA00004586"/>
    </source>
</evidence>
<evidence type="ECO:0000256" key="10">
    <source>
        <dbReference type="RuleBase" id="RU000461"/>
    </source>
</evidence>
<evidence type="ECO:0000256" key="6">
    <source>
        <dbReference type="ARBA" id="ARBA00023004"/>
    </source>
</evidence>
<comment type="caution">
    <text evidence="11">The sequence shown here is derived from an EMBL/GenBank/DDBJ whole genome shotgun (WGS) entry which is preliminary data.</text>
</comment>
<dbReference type="InterPro" id="IPR017972">
    <property type="entry name" value="Cyt_P450_CS"/>
</dbReference>
<keyword evidence="10" id="KW-0560">Oxidoreductase</keyword>
<evidence type="ECO:0000256" key="7">
    <source>
        <dbReference type="ARBA" id="ARBA00023033"/>
    </source>
</evidence>
<gene>
    <name evidence="11" type="primary">Cyp4c3</name>
    <name evidence="11" type="ORF">TNIN_435531</name>
</gene>